<feature type="region of interest" description="Disordered" evidence="1">
    <location>
        <begin position="679"/>
        <end position="743"/>
    </location>
</feature>
<feature type="compositionally biased region" description="Low complexity" evidence="1">
    <location>
        <begin position="445"/>
        <end position="458"/>
    </location>
</feature>
<evidence type="ECO:0000256" key="1">
    <source>
        <dbReference type="SAM" id="MobiDB-lite"/>
    </source>
</evidence>
<feature type="compositionally biased region" description="Polar residues" evidence="1">
    <location>
        <begin position="328"/>
        <end position="342"/>
    </location>
</feature>
<sequence length="961" mass="106029">MTTQTEIPIEHLEEKIESVEYEEPQTTEKSETTMILSDGDQPNTDPTAATTPEDAPNKSISFHDENTTEVVESIGFPIESDDDATGASSTDSDVDADGDAGMITDVTDVDAKVDADADPEVDADLDGGVVAVDTSAAACLEPEGTTPIPKGKHSRRFDDSMLDVVLADSGDEKDVAAGEQPPIPTPLEITENRSNVTSPMLEADPTDHEQRSRSRSPRKIPREPPGSAVKRARSKHAVEREQQMKKTTDNHHPPAEQTPTKPKDNGVQPEGAGAKKENSSDGDKLESVPSMPMETAAMDQQIYHEAMESTTLTSTNDRDPNAYIGGSENEQQPFESSQTPASEASGMGLETKNIKAVDNSGGGVAVKPIASNMFAHATRTTPDTLSPDLLLSDYDPIPIPLLPPLVVPQIGSVGSYDSLSMQGLHQPPPARLTPHNGYQHPLPQRPSFTQQPMQQQHQPTPQSMLQIPHQVATMPGGKRKIHLHLWEQVKAGTLSNNEPEKSGFLSFRRKKGILRKRPSSDISSPIVEYGKATGAETESDQWTNRGTLTVSWYEGTTSIELQEHVQNSVRRKLGLKDSIKLVDFRVLDESSDPPEEIVLCPYIPDGSRLTLRFATTNDGYMTPPKYTRFSDYEYSRPPDSPSAAPSPFPASVDLKGLGLNANQLALLGTRLNNLQAMPAPTEPLKLKPKNGRKNPPSTKNQKAQKKQQQLLDKKSSKDTGDDDDDDEDENNSKESSLEVASLHPEDQIQKSLREITSLLLKERTGGRQHYFPRPYQEKRQVVFVLANYFVLFLSLIAISAEIQARAPGWHAAVEQQLMNVQDCSKDKESLFQCVENGDMAGLVASVILWMSRSAATKRIFLFGFSSPNKLWTAVYESLVTSICWGFSYMFIRRGMNPDNNRDFLRRYWKDAVYGSLAGFNAAFMKQVLKNLIPQEVIEDALQERQLKILSWLPSFKPRGEL</sequence>
<protein>
    <submittedName>
        <fullName evidence="2">Uncharacterized protein</fullName>
    </submittedName>
</protein>
<gene>
    <name evidence="2" type="ORF">PSNMU_V1.4_AUG-EV-PASAV3_0023780</name>
</gene>
<dbReference type="OrthoDB" id="47836at2759"/>
<feature type="compositionally biased region" description="Basic and acidic residues" evidence="1">
    <location>
        <begin position="236"/>
        <end position="254"/>
    </location>
</feature>
<feature type="compositionally biased region" description="Acidic residues" evidence="1">
    <location>
        <begin position="720"/>
        <end position="729"/>
    </location>
</feature>
<feature type="region of interest" description="Disordered" evidence="1">
    <location>
        <begin position="76"/>
        <end position="101"/>
    </location>
</feature>
<feature type="region of interest" description="Disordered" evidence="1">
    <location>
        <begin position="1"/>
        <end position="64"/>
    </location>
</feature>
<proteinExistence type="predicted"/>
<feature type="compositionally biased region" description="Basic and acidic residues" evidence="1">
    <location>
        <begin position="273"/>
        <end position="286"/>
    </location>
</feature>
<accession>A0A448Z0V7</accession>
<evidence type="ECO:0000313" key="2">
    <source>
        <dbReference type="EMBL" id="VEU35634.1"/>
    </source>
</evidence>
<feature type="region of interest" description="Disordered" evidence="1">
    <location>
        <begin position="167"/>
        <end position="346"/>
    </location>
</feature>
<feature type="region of interest" description="Disordered" evidence="1">
    <location>
        <begin position="420"/>
        <end position="458"/>
    </location>
</feature>
<reference evidence="2 3" key="1">
    <citation type="submission" date="2019-01" db="EMBL/GenBank/DDBJ databases">
        <authorList>
            <person name="Ferrante I. M."/>
        </authorList>
    </citation>
    <scope>NUCLEOTIDE SEQUENCE [LARGE SCALE GENOMIC DNA]</scope>
    <source>
        <strain evidence="2 3">B856</strain>
    </source>
</reference>
<feature type="compositionally biased region" description="Low complexity" evidence="1">
    <location>
        <begin position="42"/>
        <end position="54"/>
    </location>
</feature>
<dbReference type="Proteomes" id="UP000291116">
    <property type="component" value="Unassembled WGS sequence"/>
</dbReference>
<dbReference type="EMBL" id="CAACVS010000064">
    <property type="protein sequence ID" value="VEU35634.1"/>
    <property type="molecule type" value="Genomic_DNA"/>
</dbReference>
<keyword evidence="3" id="KW-1185">Reference proteome</keyword>
<dbReference type="AlphaFoldDB" id="A0A448Z0V7"/>
<evidence type="ECO:0000313" key="3">
    <source>
        <dbReference type="Proteomes" id="UP000291116"/>
    </source>
</evidence>
<organism evidence="2 3">
    <name type="scientific">Pseudo-nitzschia multistriata</name>
    <dbReference type="NCBI Taxonomy" id="183589"/>
    <lineage>
        <taxon>Eukaryota</taxon>
        <taxon>Sar</taxon>
        <taxon>Stramenopiles</taxon>
        <taxon>Ochrophyta</taxon>
        <taxon>Bacillariophyta</taxon>
        <taxon>Bacillariophyceae</taxon>
        <taxon>Bacillariophycidae</taxon>
        <taxon>Bacillariales</taxon>
        <taxon>Bacillariaceae</taxon>
        <taxon>Pseudo-nitzschia</taxon>
    </lineage>
</organism>
<feature type="compositionally biased region" description="Basic and acidic residues" evidence="1">
    <location>
        <begin position="8"/>
        <end position="18"/>
    </location>
</feature>
<name>A0A448Z0V7_9STRA</name>